<evidence type="ECO:0000256" key="1">
    <source>
        <dbReference type="ARBA" id="ARBA00001974"/>
    </source>
</evidence>
<evidence type="ECO:0000256" key="5">
    <source>
        <dbReference type="ARBA" id="ARBA00023157"/>
    </source>
</evidence>
<keyword evidence="7" id="KW-0732">Signal</keyword>
<comment type="cofactor">
    <cofactor evidence="1 6">
        <name>FAD</name>
        <dbReference type="ChEBI" id="CHEBI:57692"/>
    </cofactor>
</comment>
<feature type="domain" description="ERV/ALR sulfhydryl oxidase" evidence="8">
    <location>
        <begin position="179"/>
        <end position="281"/>
    </location>
</feature>
<keyword evidence="10" id="KW-1185">Reference proteome</keyword>
<organism evidence="9 10">
    <name type="scientific">Babesia duncani</name>
    <dbReference type="NCBI Taxonomy" id="323732"/>
    <lineage>
        <taxon>Eukaryota</taxon>
        <taxon>Sar</taxon>
        <taxon>Alveolata</taxon>
        <taxon>Apicomplexa</taxon>
        <taxon>Aconoidasida</taxon>
        <taxon>Piroplasmida</taxon>
        <taxon>Babesiidae</taxon>
        <taxon>Babesia</taxon>
    </lineage>
</organism>
<evidence type="ECO:0000256" key="2">
    <source>
        <dbReference type="ARBA" id="ARBA00022630"/>
    </source>
</evidence>
<feature type="signal peptide" evidence="7">
    <location>
        <begin position="1"/>
        <end position="16"/>
    </location>
</feature>
<dbReference type="RefSeq" id="XP_067802259.1">
    <property type="nucleotide sequence ID" value="XM_067948108.1"/>
</dbReference>
<gene>
    <name evidence="9" type="ORF">BdWA1_003092</name>
</gene>
<evidence type="ECO:0000313" key="9">
    <source>
        <dbReference type="EMBL" id="KAK2195416.1"/>
    </source>
</evidence>
<dbReference type="GO" id="GO:0050660">
    <property type="term" value="F:flavin adenine dinucleotide binding"/>
    <property type="evidence" value="ECO:0007669"/>
    <property type="project" value="TreeGrafter"/>
</dbReference>
<evidence type="ECO:0000259" key="8">
    <source>
        <dbReference type="PROSITE" id="PS51324"/>
    </source>
</evidence>
<keyword evidence="3 6" id="KW-0274">FAD</keyword>
<evidence type="ECO:0000256" key="3">
    <source>
        <dbReference type="ARBA" id="ARBA00022827"/>
    </source>
</evidence>
<dbReference type="GeneID" id="94337389"/>
<comment type="catalytic activity">
    <reaction evidence="6">
        <text>2 R'C(R)SH + O2 = R'C(R)S-S(R)CR' + H2O2</text>
        <dbReference type="Rhea" id="RHEA:17357"/>
        <dbReference type="ChEBI" id="CHEBI:15379"/>
        <dbReference type="ChEBI" id="CHEBI:16240"/>
        <dbReference type="ChEBI" id="CHEBI:16520"/>
        <dbReference type="ChEBI" id="CHEBI:17412"/>
        <dbReference type="EC" id="1.8.3.2"/>
    </reaction>
</comment>
<keyword evidence="5" id="KW-1015">Disulfide bond</keyword>
<proteinExistence type="predicted"/>
<dbReference type="InterPro" id="IPR036774">
    <property type="entry name" value="ERV/ALR_sulphydryl_oxid_sf"/>
</dbReference>
<evidence type="ECO:0000313" key="10">
    <source>
        <dbReference type="Proteomes" id="UP001214638"/>
    </source>
</evidence>
<comment type="caution">
    <text evidence="9">The sequence shown here is derived from an EMBL/GenBank/DDBJ whole genome shotgun (WGS) entry which is preliminary data.</text>
</comment>
<dbReference type="GO" id="GO:0005739">
    <property type="term" value="C:mitochondrion"/>
    <property type="evidence" value="ECO:0007669"/>
    <property type="project" value="TreeGrafter"/>
</dbReference>
<accession>A0AAD9UN49</accession>
<evidence type="ECO:0000256" key="4">
    <source>
        <dbReference type="ARBA" id="ARBA00023002"/>
    </source>
</evidence>
<name>A0AAD9UN49_9APIC</name>
<dbReference type="KEGG" id="bdw:94337389"/>
<dbReference type="PANTHER" id="PTHR12645">
    <property type="entry name" value="ALR/ERV"/>
    <property type="match status" value="1"/>
</dbReference>
<reference evidence="9" key="1">
    <citation type="journal article" date="2023" name="Nat. Microbiol.">
        <title>Babesia duncani multi-omics identifies virulence factors and drug targets.</title>
        <authorList>
            <person name="Singh P."/>
            <person name="Lonardi S."/>
            <person name="Liang Q."/>
            <person name="Vydyam P."/>
            <person name="Khabirova E."/>
            <person name="Fang T."/>
            <person name="Gihaz S."/>
            <person name="Thekkiniath J."/>
            <person name="Munshi M."/>
            <person name="Abel S."/>
            <person name="Ciampossin L."/>
            <person name="Batugedara G."/>
            <person name="Gupta M."/>
            <person name="Lu X.M."/>
            <person name="Lenz T."/>
            <person name="Chakravarty S."/>
            <person name="Cornillot E."/>
            <person name="Hu Y."/>
            <person name="Ma W."/>
            <person name="Gonzalez L.M."/>
            <person name="Sanchez S."/>
            <person name="Estrada K."/>
            <person name="Sanchez-Flores A."/>
            <person name="Montero E."/>
            <person name="Harb O.S."/>
            <person name="Le Roch K.G."/>
            <person name="Mamoun C.B."/>
        </authorList>
    </citation>
    <scope>NUCLEOTIDE SEQUENCE</scope>
    <source>
        <strain evidence="9">WA1</strain>
    </source>
</reference>
<dbReference type="Gene3D" id="1.20.120.310">
    <property type="entry name" value="ERV/ALR sulfhydryl oxidase domain"/>
    <property type="match status" value="1"/>
</dbReference>
<keyword evidence="2 6" id="KW-0285">Flavoprotein</keyword>
<dbReference type="PANTHER" id="PTHR12645:SF0">
    <property type="entry name" value="FAD-LINKED SULFHYDRYL OXIDASE ALR"/>
    <property type="match status" value="1"/>
</dbReference>
<dbReference type="SUPFAM" id="SSF69000">
    <property type="entry name" value="FAD-dependent thiol oxidase"/>
    <property type="match status" value="1"/>
</dbReference>
<dbReference type="Proteomes" id="UP001214638">
    <property type="component" value="Unassembled WGS sequence"/>
</dbReference>
<evidence type="ECO:0000256" key="7">
    <source>
        <dbReference type="SAM" id="SignalP"/>
    </source>
</evidence>
<dbReference type="AlphaFoldDB" id="A0AAD9UN49"/>
<sequence>MFLWLLLLYSFCYCNSNESKSINASLLENLNKALSNANDTIKVSFGSWITMEFLQRFQSEFETSRNELRKFDDILKNTSESYKGAIGRFLQVENRQPVSEETLRDSLYSTMPMRSTPQAIISIQAQEICKNVQNELERMKSSNGIRLNSIALHSKLMKRECKEASCRDEENNKAKSKFMPPTRSELGRAGWLYLHSMAARFPEKPDEMESLKTKAWLYSFAELYPCHICRDGLVDLYRSNPPNTSNRQSLLMWTFKIHNLVNQDLSMPLYQATYESLMQRYFQF</sequence>
<dbReference type="InterPro" id="IPR017905">
    <property type="entry name" value="ERV/ALR_sulphydryl_oxidase"/>
</dbReference>
<dbReference type="PROSITE" id="PS51324">
    <property type="entry name" value="ERV_ALR"/>
    <property type="match status" value="1"/>
</dbReference>
<evidence type="ECO:0000256" key="6">
    <source>
        <dbReference type="RuleBase" id="RU371123"/>
    </source>
</evidence>
<dbReference type="GO" id="GO:0016971">
    <property type="term" value="F:flavin-dependent sulfhydryl oxidase activity"/>
    <property type="evidence" value="ECO:0007669"/>
    <property type="project" value="InterPro"/>
</dbReference>
<protein>
    <recommendedName>
        <fullName evidence="6">Sulfhydryl oxidase</fullName>
        <ecNumber evidence="6">1.8.3.2</ecNumber>
    </recommendedName>
</protein>
<dbReference type="InterPro" id="IPR039799">
    <property type="entry name" value="ALR/ERV"/>
</dbReference>
<dbReference type="EC" id="1.8.3.2" evidence="6"/>
<dbReference type="EMBL" id="JALLKP010000004">
    <property type="protein sequence ID" value="KAK2195416.1"/>
    <property type="molecule type" value="Genomic_DNA"/>
</dbReference>
<keyword evidence="4 6" id="KW-0560">Oxidoreductase</keyword>
<dbReference type="Pfam" id="PF04777">
    <property type="entry name" value="Evr1_Alr"/>
    <property type="match status" value="1"/>
</dbReference>
<feature type="chain" id="PRO_5041942357" description="Sulfhydryl oxidase" evidence="7">
    <location>
        <begin position="17"/>
        <end position="284"/>
    </location>
</feature>